<dbReference type="InterPro" id="IPR013766">
    <property type="entry name" value="Thioredoxin_domain"/>
</dbReference>
<protein>
    <submittedName>
        <fullName evidence="2">Thioredoxin family protein</fullName>
    </submittedName>
</protein>
<dbReference type="CDD" id="cd02947">
    <property type="entry name" value="TRX_family"/>
    <property type="match status" value="1"/>
</dbReference>
<gene>
    <name evidence="2" type="ORF">QFW81_13095</name>
</gene>
<dbReference type="Pfam" id="PF00085">
    <property type="entry name" value="Thioredoxin"/>
    <property type="match status" value="1"/>
</dbReference>
<accession>A0ABT6JVX6</accession>
<dbReference type="EMBL" id="JARXRO010000018">
    <property type="protein sequence ID" value="MDH5834849.1"/>
    <property type="molecule type" value="Genomic_DNA"/>
</dbReference>
<evidence type="ECO:0000313" key="2">
    <source>
        <dbReference type="EMBL" id="MDH5834849.1"/>
    </source>
</evidence>
<keyword evidence="3" id="KW-1185">Reference proteome</keyword>
<dbReference type="InterPro" id="IPR036249">
    <property type="entry name" value="Thioredoxin-like_sf"/>
</dbReference>
<dbReference type="Gene3D" id="3.40.30.10">
    <property type="entry name" value="Glutaredoxin"/>
    <property type="match status" value="1"/>
</dbReference>
<organism evidence="2 3">
    <name type="scientific">Luteimonas kalidii</name>
    <dbReference type="NCBI Taxonomy" id="3042025"/>
    <lineage>
        <taxon>Bacteria</taxon>
        <taxon>Pseudomonadati</taxon>
        <taxon>Pseudomonadota</taxon>
        <taxon>Gammaproteobacteria</taxon>
        <taxon>Lysobacterales</taxon>
        <taxon>Lysobacteraceae</taxon>
        <taxon>Luteimonas</taxon>
    </lineage>
</organism>
<dbReference type="Proteomes" id="UP001156873">
    <property type="component" value="Unassembled WGS sequence"/>
</dbReference>
<dbReference type="PROSITE" id="PS51352">
    <property type="entry name" value="THIOREDOXIN_2"/>
    <property type="match status" value="1"/>
</dbReference>
<evidence type="ECO:0000259" key="1">
    <source>
        <dbReference type="PROSITE" id="PS51352"/>
    </source>
</evidence>
<dbReference type="SUPFAM" id="SSF52833">
    <property type="entry name" value="Thioredoxin-like"/>
    <property type="match status" value="1"/>
</dbReference>
<comment type="caution">
    <text evidence="2">The sequence shown here is derived from an EMBL/GenBank/DDBJ whole genome shotgun (WGS) entry which is preliminary data.</text>
</comment>
<sequence length="110" mass="11813">MTYQGQYGAREPARTELDAMPGAVLLEFGAPWCGHCRAAQPALQALLAARDGLTHLKIEDGRGRPLGRAFGVKLWPTLVLLRAGQEQARVVRPLSREDLAVLASALDAPA</sequence>
<name>A0ABT6JVX6_9GAMM</name>
<proteinExistence type="predicted"/>
<reference evidence="2 3" key="1">
    <citation type="submission" date="2023-04" db="EMBL/GenBank/DDBJ databases">
        <title>Luteimonas sp. M1R5S59.</title>
        <authorList>
            <person name="Sun J.-Q."/>
        </authorList>
    </citation>
    <scope>NUCLEOTIDE SEQUENCE [LARGE SCALE GENOMIC DNA]</scope>
    <source>
        <strain evidence="2 3">M1R5S59</strain>
    </source>
</reference>
<evidence type="ECO:0000313" key="3">
    <source>
        <dbReference type="Proteomes" id="UP001156873"/>
    </source>
</evidence>
<dbReference type="PRINTS" id="PR00421">
    <property type="entry name" value="THIOREDOXIN"/>
</dbReference>
<feature type="domain" description="Thioredoxin" evidence="1">
    <location>
        <begin position="1"/>
        <end position="110"/>
    </location>
</feature>